<dbReference type="CDD" id="cd19958">
    <property type="entry name" value="pyocin_knob"/>
    <property type="match status" value="1"/>
</dbReference>
<evidence type="ECO:0000313" key="1">
    <source>
        <dbReference type="EMBL" id="RAI75991.1"/>
    </source>
</evidence>
<organism evidence="1 2">
    <name type="scientific">Spirosoma telluris</name>
    <dbReference type="NCBI Taxonomy" id="2183553"/>
    <lineage>
        <taxon>Bacteria</taxon>
        <taxon>Pseudomonadati</taxon>
        <taxon>Bacteroidota</taxon>
        <taxon>Cytophagia</taxon>
        <taxon>Cytophagales</taxon>
        <taxon>Cytophagaceae</taxon>
        <taxon>Spirosoma</taxon>
    </lineage>
</organism>
<evidence type="ECO:0000313" key="2">
    <source>
        <dbReference type="Proteomes" id="UP000249016"/>
    </source>
</evidence>
<keyword evidence="2" id="KW-1185">Reference proteome</keyword>
<dbReference type="OrthoDB" id="966072at2"/>
<dbReference type="RefSeq" id="WP_111345017.1">
    <property type="nucleotide sequence ID" value="NZ_QLII01000001.1"/>
</dbReference>
<proteinExistence type="predicted"/>
<dbReference type="AlphaFoldDB" id="A0A327NKU0"/>
<gene>
    <name evidence="1" type="ORF">HMF3257_20745</name>
</gene>
<comment type="caution">
    <text evidence="1">The sequence shown here is derived from an EMBL/GenBank/DDBJ whole genome shotgun (WGS) entry which is preliminary data.</text>
</comment>
<accession>A0A327NKU0</accession>
<protein>
    <submittedName>
        <fullName evidence="1">Uncharacterized protein</fullName>
    </submittedName>
</protein>
<dbReference type="EMBL" id="QLII01000001">
    <property type="protein sequence ID" value="RAI75991.1"/>
    <property type="molecule type" value="Genomic_DNA"/>
</dbReference>
<dbReference type="Proteomes" id="UP000249016">
    <property type="component" value="Unassembled WGS sequence"/>
</dbReference>
<reference evidence="1 2" key="1">
    <citation type="submission" date="2018-06" db="EMBL/GenBank/DDBJ databases">
        <title>Spirosoma sp. HMF3257 Genome sequencing and assembly.</title>
        <authorList>
            <person name="Kang H."/>
            <person name="Cha I."/>
            <person name="Kim H."/>
            <person name="Kang J."/>
            <person name="Joh K."/>
        </authorList>
    </citation>
    <scope>NUCLEOTIDE SEQUENCE [LARGE SCALE GENOMIC DNA]</scope>
    <source>
        <strain evidence="1 2">HMF3257</strain>
    </source>
</reference>
<sequence length="394" mass="41702">MQTISEVNADIDNAIKDTPPKNVSPAGLRVILKKVTTFVDDLTANKLSAWFKVGVGTPSLNATDSVYRTGKVVIGRTTEDITGAALQAESFSLGSILYSVGGYFDPSVTDFDTITQVGIHCFGGSGWLAGGHGPGTAFSSVFPFGALIVSRGVGGGFIQQYIDNNSGFIYVRQKWVTNAWGAWYSPNRPTDLQINNSLKFDNTLANKKVVLYDSGSDHQFFGFGIQADTFRYQLGTTSGSHVFYAGTSPATSNELARFQGNGLADFAYNGRFKGNITPGPGAGVEICYSAVPNSGSIICYDRTAGVYKDLLIDAATLLLNSGNGGKVGAGTTTPTSTVHIKGATGHQQLRLETAYTPTGTADANGAIGQVAWDTTYFYIKTSAGWKRTAALATF</sequence>
<name>A0A327NKU0_9BACT</name>